<name>A0A9D4FPQ3_DREPO</name>
<gene>
    <name evidence="1" type="ORF">DPMN_156369</name>
</gene>
<dbReference type="Proteomes" id="UP000828390">
    <property type="component" value="Unassembled WGS sequence"/>
</dbReference>
<comment type="caution">
    <text evidence="1">The sequence shown here is derived from an EMBL/GenBank/DDBJ whole genome shotgun (WGS) entry which is preliminary data.</text>
</comment>
<organism evidence="1 2">
    <name type="scientific">Dreissena polymorpha</name>
    <name type="common">Zebra mussel</name>
    <name type="synonym">Mytilus polymorpha</name>
    <dbReference type="NCBI Taxonomy" id="45954"/>
    <lineage>
        <taxon>Eukaryota</taxon>
        <taxon>Metazoa</taxon>
        <taxon>Spiralia</taxon>
        <taxon>Lophotrochozoa</taxon>
        <taxon>Mollusca</taxon>
        <taxon>Bivalvia</taxon>
        <taxon>Autobranchia</taxon>
        <taxon>Heteroconchia</taxon>
        <taxon>Euheterodonta</taxon>
        <taxon>Imparidentia</taxon>
        <taxon>Neoheterodontei</taxon>
        <taxon>Myida</taxon>
        <taxon>Dreissenoidea</taxon>
        <taxon>Dreissenidae</taxon>
        <taxon>Dreissena</taxon>
    </lineage>
</organism>
<reference evidence="1" key="2">
    <citation type="submission" date="2020-11" db="EMBL/GenBank/DDBJ databases">
        <authorList>
            <person name="McCartney M.A."/>
            <person name="Auch B."/>
            <person name="Kono T."/>
            <person name="Mallez S."/>
            <person name="Becker A."/>
            <person name="Gohl D.M."/>
            <person name="Silverstein K.A.T."/>
            <person name="Koren S."/>
            <person name="Bechman K.B."/>
            <person name="Herman A."/>
            <person name="Abrahante J.E."/>
            <person name="Garbe J."/>
        </authorList>
    </citation>
    <scope>NUCLEOTIDE SEQUENCE</scope>
    <source>
        <strain evidence="1">Duluth1</strain>
        <tissue evidence="1">Whole animal</tissue>
    </source>
</reference>
<protein>
    <submittedName>
        <fullName evidence="1">Uncharacterized protein</fullName>
    </submittedName>
</protein>
<accession>A0A9D4FPQ3</accession>
<keyword evidence="2" id="KW-1185">Reference proteome</keyword>
<sequence>MNMLRRWDRLVKMQDDRITEKILCWGCANSHVLNSDVKRVFEQLNLLDMYTPKSLSNLLLDNVLRHS</sequence>
<reference evidence="1" key="1">
    <citation type="journal article" date="2019" name="bioRxiv">
        <title>The Genome of the Zebra Mussel, Dreissena polymorpha: A Resource for Invasive Species Research.</title>
        <authorList>
            <person name="McCartney M.A."/>
            <person name="Auch B."/>
            <person name="Kono T."/>
            <person name="Mallez S."/>
            <person name="Zhang Y."/>
            <person name="Obille A."/>
            <person name="Becker A."/>
            <person name="Abrahante J.E."/>
            <person name="Garbe J."/>
            <person name="Badalamenti J.P."/>
            <person name="Herman A."/>
            <person name="Mangelson H."/>
            <person name="Liachko I."/>
            <person name="Sullivan S."/>
            <person name="Sone E.D."/>
            <person name="Koren S."/>
            <person name="Silverstein K.A.T."/>
            <person name="Beckman K.B."/>
            <person name="Gohl D.M."/>
        </authorList>
    </citation>
    <scope>NUCLEOTIDE SEQUENCE</scope>
    <source>
        <strain evidence="1">Duluth1</strain>
        <tissue evidence="1">Whole animal</tissue>
    </source>
</reference>
<dbReference type="EMBL" id="JAIWYP010000007">
    <property type="protein sequence ID" value="KAH3802690.1"/>
    <property type="molecule type" value="Genomic_DNA"/>
</dbReference>
<evidence type="ECO:0000313" key="2">
    <source>
        <dbReference type="Proteomes" id="UP000828390"/>
    </source>
</evidence>
<proteinExistence type="predicted"/>
<dbReference type="AlphaFoldDB" id="A0A9D4FPQ3"/>
<evidence type="ECO:0000313" key="1">
    <source>
        <dbReference type="EMBL" id="KAH3802690.1"/>
    </source>
</evidence>